<keyword evidence="3" id="KW-1185">Reference proteome</keyword>
<protein>
    <submittedName>
        <fullName evidence="2">Uncharacterized protein</fullName>
    </submittedName>
</protein>
<accession>A0A5C3LRY9</accession>
<name>A0A5C3LRY9_9AGAR</name>
<evidence type="ECO:0000313" key="2">
    <source>
        <dbReference type="EMBL" id="TFK31531.1"/>
    </source>
</evidence>
<dbReference type="AlphaFoldDB" id="A0A5C3LRY9"/>
<dbReference type="Proteomes" id="UP000308652">
    <property type="component" value="Unassembled WGS sequence"/>
</dbReference>
<reference evidence="2 3" key="1">
    <citation type="journal article" date="2019" name="Nat. Ecol. Evol.">
        <title>Megaphylogeny resolves global patterns of mushroom evolution.</title>
        <authorList>
            <person name="Varga T."/>
            <person name="Krizsan K."/>
            <person name="Foldi C."/>
            <person name="Dima B."/>
            <person name="Sanchez-Garcia M."/>
            <person name="Sanchez-Ramirez S."/>
            <person name="Szollosi G.J."/>
            <person name="Szarkandi J.G."/>
            <person name="Papp V."/>
            <person name="Albert L."/>
            <person name="Andreopoulos W."/>
            <person name="Angelini C."/>
            <person name="Antonin V."/>
            <person name="Barry K.W."/>
            <person name="Bougher N.L."/>
            <person name="Buchanan P."/>
            <person name="Buyck B."/>
            <person name="Bense V."/>
            <person name="Catcheside P."/>
            <person name="Chovatia M."/>
            <person name="Cooper J."/>
            <person name="Damon W."/>
            <person name="Desjardin D."/>
            <person name="Finy P."/>
            <person name="Geml J."/>
            <person name="Haridas S."/>
            <person name="Hughes K."/>
            <person name="Justo A."/>
            <person name="Karasinski D."/>
            <person name="Kautmanova I."/>
            <person name="Kiss B."/>
            <person name="Kocsube S."/>
            <person name="Kotiranta H."/>
            <person name="LaButti K.M."/>
            <person name="Lechner B.E."/>
            <person name="Liimatainen K."/>
            <person name="Lipzen A."/>
            <person name="Lukacs Z."/>
            <person name="Mihaltcheva S."/>
            <person name="Morgado L.N."/>
            <person name="Niskanen T."/>
            <person name="Noordeloos M.E."/>
            <person name="Ohm R.A."/>
            <person name="Ortiz-Santana B."/>
            <person name="Ovrebo C."/>
            <person name="Racz N."/>
            <person name="Riley R."/>
            <person name="Savchenko A."/>
            <person name="Shiryaev A."/>
            <person name="Soop K."/>
            <person name="Spirin V."/>
            <person name="Szebenyi C."/>
            <person name="Tomsovsky M."/>
            <person name="Tulloss R.E."/>
            <person name="Uehling J."/>
            <person name="Grigoriev I.V."/>
            <person name="Vagvolgyi C."/>
            <person name="Papp T."/>
            <person name="Martin F.M."/>
            <person name="Miettinen O."/>
            <person name="Hibbett D.S."/>
            <person name="Nagy L.G."/>
        </authorList>
    </citation>
    <scope>NUCLEOTIDE SEQUENCE [LARGE SCALE GENOMIC DNA]</scope>
    <source>
        <strain evidence="2 3">CBS 166.37</strain>
    </source>
</reference>
<evidence type="ECO:0000256" key="1">
    <source>
        <dbReference type="SAM" id="MobiDB-lite"/>
    </source>
</evidence>
<dbReference type="EMBL" id="ML213737">
    <property type="protein sequence ID" value="TFK31531.1"/>
    <property type="molecule type" value="Genomic_DNA"/>
</dbReference>
<evidence type="ECO:0000313" key="3">
    <source>
        <dbReference type="Proteomes" id="UP000308652"/>
    </source>
</evidence>
<proteinExistence type="predicted"/>
<organism evidence="2 3">
    <name type="scientific">Crucibulum laeve</name>
    <dbReference type="NCBI Taxonomy" id="68775"/>
    <lineage>
        <taxon>Eukaryota</taxon>
        <taxon>Fungi</taxon>
        <taxon>Dikarya</taxon>
        <taxon>Basidiomycota</taxon>
        <taxon>Agaricomycotina</taxon>
        <taxon>Agaricomycetes</taxon>
        <taxon>Agaricomycetidae</taxon>
        <taxon>Agaricales</taxon>
        <taxon>Agaricineae</taxon>
        <taxon>Nidulariaceae</taxon>
        <taxon>Crucibulum</taxon>
    </lineage>
</organism>
<sequence length="161" mass="17463">MPGNEFEVPGDSGSGVLLLLSHPRGRRTRDVTSRARYRWVGDAACDDDDDGACDGGAAAGGSEHRHFHSSWMVTDKKSWAMATWMPFELWTSRPISAGRSETTRGRAGAATPRDAPPLEGPSNGGAAPNTHCTLDQQFYPIPTLSILRVFLGIRLRFCTTC</sequence>
<feature type="region of interest" description="Disordered" evidence="1">
    <location>
        <begin position="96"/>
        <end position="129"/>
    </location>
</feature>
<gene>
    <name evidence="2" type="ORF">BDQ12DRAFT_671798</name>
</gene>